<dbReference type="Gene3D" id="3.30.420.10">
    <property type="entry name" value="Ribonuclease H-like superfamily/Ribonuclease H"/>
    <property type="match status" value="1"/>
</dbReference>
<evidence type="ECO:0000313" key="5">
    <source>
        <dbReference type="EMBL" id="AXR06709.1"/>
    </source>
</evidence>
<dbReference type="SUPFAM" id="SSF53098">
    <property type="entry name" value="Ribonuclease H-like"/>
    <property type="match status" value="1"/>
</dbReference>
<name>A0A346NQW7_9ALTE</name>
<evidence type="ECO:0000313" key="14">
    <source>
        <dbReference type="EMBL" id="AXR08094.1"/>
    </source>
</evidence>
<dbReference type="KEGG" id="salm:D0Y50_04920"/>
<dbReference type="KEGG" id="salm:D0Y50_10215"/>
<dbReference type="EMBL" id="CP031769">
    <property type="protein sequence ID" value="AXR06709.1"/>
    <property type="molecule type" value="Genomic_DNA"/>
</dbReference>
<dbReference type="InterPro" id="IPR012337">
    <property type="entry name" value="RNaseH-like_sf"/>
</dbReference>
<evidence type="ECO:0000313" key="3">
    <source>
        <dbReference type="EMBL" id="AXR05779.1"/>
    </source>
</evidence>
<gene>
    <name evidence="2" type="ORF">D0Y50_04900</name>
    <name evidence="3" type="ORF">D0Y50_04920</name>
    <name evidence="4" type="ORF">D0Y50_09845</name>
    <name evidence="5" type="ORF">D0Y50_10215</name>
    <name evidence="6" type="ORF">D0Y50_10330</name>
    <name evidence="7" type="ORF">D0Y50_10385</name>
    <name evidence="8" type="ORF">D0Y50_10495</name>
    <name evidence="9" type="ORF">D0Y50_12760</name>
    <name evidence="10" type="ORF">D0Y50_12885</name>
    <name evidence="11" type="ORF">D0Y50_16975</name>
    <name evidence="12" type="ORF">D0Y50_17015</name>
    <name evidence="13" type="ORF">D0Y50_17115</name>
    <name evidence="14" type="ORF">D0Y50_18095</name>
</gene>
<dbReference type="EMBL" id="CP031769">
    <property type="protein sequence ID" value="AXR07909.1"/>
    <property type="molecule type" value="Genomic_DNA"/>
</dbReference>
<dbReference type="EMBL" id="CP031769">
    <property type="protein sequence ID" value="AXR06754.1"/>
    <property type="molecule type" value="Genomic_DNA"/>
</dbReference>
<proteinExistence type="predicted"/>
<dbReference type="KEGG" id="salm:D0Y50_18095"/>
<evidence type="ECO:0000313" key="13">
    <source>
        <dbReference type="EMBL" id="AXR07924.1"/>
    </source>
</evidence>
<dbReference type="InterPro" id="IPR009057">
    <property type="entry name" value="Homeodomain-like_sf"/>
</dbReference>
<dbReference type="OrthoDB" id="9803878at2"/>
<keyword evidence="15" id="KW-1185">Reference proteome</keyword>
<protein>
    <submittedName>
        <fullName evidence="13">IS481 family transposase</fullName>
    </submittedName>
</protein>
<dbReference type="Pfam" id="PF13683">
    <property type="entry name" value="rve_3"/>
    <property type="match status" value="1"/>
</dbReference>
<evidence type="ECO:0000313" key="4">
    <source>
        <dbReference type="EMBL" id="AXR06647.1"/>
    </source>
</evidence>
<dbReference type="KEGG" id="salm:D0Y50_12760"/>
<dbReference type="EMBL" id="CP031769">
    <property type="protein sequence ID" value="AXR06727.1"/>
    <property type="molecule type" value="Genomic_DNA"/>
</dbReference>
<dbReference type="EMBL" id="CP031769">
    <property type="protein sequence ID" value="AXR08094.1"/>
    <property type="molecule type" value="Genomic_DNA"/>
</dbReference>
<dbReference type="EMBL" id="CP031769">
    <property type="protein sequence ID" value="AXR06736.1"/>
    <property type="molecule type" value="Genomic_DNA"/>
</dbReference>
<dbReference type="InterPro" id="IPR001584">
    <property type="entry name" value="Integrase_cat-core"/>
</dbReference>
<dbReference type="GO" id="GO:0003676">
    <property type="term" value="F:nucleic acid binding"/>
    <property type="evidence" value="ECO:0007669"/>
    <property type="project" value="InterPro"/>
</dbReference>
<evidence type="ECO:0000313" key="12">
    <source>
        <dbReference type="EMBL" id="AXR07909.1"/>
    </source>
</evidence>
<evidence type="ECO:0000313" key="11">
    <source>
        <dbReference type="EMBL" id="AXR07902.1"/>
    </source>
</evidence>
<dbReference type="SUPFAM" id="SSF46689">
    <property type="entry name" value="Homeodomain-like"/>
    <property type="match status" value="1"/>
</dbReference>
<dbReference type="KEGG" id="salm:D0Y50_10385"/>
<evidence type="ECO:0000259" key="1">
    <source>
        <dbReference type="PROSITE" id="PS50994"/>
    </source>
</evidence>
<dbReference type="EMBL" id="CP031769">
    <property type="protein sequence ID" value="AXR07163.1"/>
    <property type="molecule type" value="Genomic_DNA"/>
</dbReference>
<dbReference type="KEGG" id="salm:D0Y50_10330"/>
<dbReference type="PROSITE" id="PS50994">
    <property type="entry name" value="INTEGRASE"/>
    <property type="match status" value="1"/>
</dbReference>
<dbReference type="KEGG" id="salm:D0Y50_17015"/>
<dbReference type="RefSeq" id="WP_117315792.1">
    <property type="nucleotide sequence ID" value="NZ_CP031769.1"/>
</dbReference>
<dbReference type="KEGG" id="salm:D0Y50_04900"/>
<dbReference type="Proteomes" id="UP000262073">
    <property type="component" value="Chromosome"/>
</dbReference>
<dbReference type="NCBIfam" id="NF033577">
    <property type="entry name" value="transpos_IS481"/>
    <property type="match status" value="1"/>
</dbReference>
<evidence type="ECO:0000313" key="7">
    <source>
        <dbReference type="EMBL" id="AXR06736.1"/>
    </source>
</evidence>
<evidence type="ECO:0000313" key="9">
    <source>
        <dbReference type="EMBL" id="AXR07141.1"/>
    </source>
</evidence>
<accession>A0A346NQW7</accession>
<evidence type="ECO:0000313" key="6">
    <source>
        <dbReference type="EMBL" id="AXR06727.1"/>
    </source>
</evidence>
<organism evidence="13 15">
    <name type="scientific">Salinimonas sediminis</name>
    <dbReference type="NCBI Taxonomy" id="2303538"/>
    <lineage>
        <taxon>Bacteria</taxon>
        <taxon>Pseudomonadati</taxon>
        <taxon>Pseudomonadota</taxon>
        <taxon>Gammaproteobacteria</taxon>
        <taxon>Alteromonadales</taxon>
        <taxon>Alteromonadaceae</taxon>
        <taxon>Alteromonas/Salinimonas group</taxon>
        <taxon>Salinimonas</taxon>
    </lineage>
</organism>
<dbReference type="EMBL" id="CP031769">
    <property type="protein sequence ID" value="AXR05779.1"/>
    <property type="molecule type" value="Genomic_DNA"/>
</dbReference>
<dbReference type="KEGG" id="salm:D0Y50_09845"/>
<evidence type="ECO:0000313" key="10">
    <source>
        <dbReference type="EMBL" id="AXR07163.1"/>
    </source>
</evidence>
<dbReference type="EMBL" id="CP031769">
    <property type="protein sequence ID" value="AXR07924.1"/>
    <property type="molecule type" value="Genomic_DNA"/>
</dbReference>
<dbReference type="KEGG" id="salm:D0Y50_16975"/>
<dbReference type="KEGG" id="salm:D0Y50_17115"/>
<evidence type="ECO:0000313" key="2">
    <source>
        <dbReference type="EMBL" id="AXR05775.1"/>
    </source>
</evidence>
<dbReference type="InterPro" id="IPR050900">
    <property type="entry name" value="Transposase_IS3/IS150/IS904"/>
</dbReference>
<dbReference type="EMBL" id="CP031769">
    <property type="protein sequence ID" value="AXR07141.1"/>
    <property type="molecule type" value="Genomic_DNA"/>
</dbReference>
<feature type="domain" description="Integrase catalytic" evidence="1">
    <location>
        <begin position="159"/>
        <end position="335"/>
    </location>
</feature>
<dbReference type="AlphaFoldDB" id="A0A346NQW7"/>
<dbReference type="EMBL" id="CP031769">
    <property type="protein sequence ID" value="AXR05775.1"/>
    <property type="molecule type" value="Genomic_DNA"/>
</dbReference>
<reference evidence="13 15" key="1">
    <citation type="submission" date="2018-08" db="EMBL/GenBank/DDBJ databases">
        <title>Salinimonas sediminis sp. nov., a piezophilic bacterium isolated from a deep-sea sediment sample from the New Britain Trench.</title>
        <authorList>
            <person name="Cao J."/>
        </authorList>
    </citation>
    <scope>NUCLEOTIDE SEQUENCE [LARGE SCALE GENOMIC DNA]</scope>
    <source>
        <strain evidence="13 15">N102</strain>
    </source>
</reference>
<dbReference type="KEGG" id="salm:D0Y50_10495"/>
<dbReference type="EMBL" id="CP031769">
    <property type="protein sequence ID" value="AXR06647.1"/>
    <property type="molecule type" value="Genomic_DNA"/>
</dbReference>
<dbReference type="InterPro" id="IPR047656">
    <property type="entry name" value="IS481-like_transpos"/>
</dbReference>
<dbReference type="Pfam" id="PF13551">
    <property type="entry name" value="HTH_29"/>
    <property type="match status" value="1"/>
</dbReference>
<dbReference type="PANTHER" id="PTHR46889:SF4">
    <property type="entry name" value="TRANSPOSASE INSO FOR INSERTION SEQUENCE ELEMENT IS911B-RELATED"/>
    <property type="match status" value="1"/>
</dbReference>
<dbReference type="InterPro" id="IPR036397">
    <property type="entry name" value="RNaseH_sf"/>
</dbReference>
<dbReference type="KEGG" id="salm:D0Y50_12885"/>
<dbReference type="GO" id="GO:0015074">
    <property type="term" value="P:DNA integration"/>
    <property type="evidence" value="ECO:0007669"/>
    <property type="project" value="InterPro"/>
</dbReference>
<evidence type="ECO:0000313" key="8">
    <source>
        <dbReference type="EMBL" id="AXR06754.1"/>
    </source>
</evidence>
<dbReference type="PANTHER" id="PTHR46889">
    <property type="entry name" value="TRANSPOSASE INSF FOR INSERTION SEQUENCE IS3B-RELATED"/>
    <property type="match status" value="1"/>
</dbReference>
<evidence type="ECO:0000313" key="15">
    <source>
        <dbReference type="Proteomes" id="UP000262073"/>
    </source>
</evidence>
<dbReference type="EMBL" id="CP031769">
    <property type="protein sequence ID" value="AXR07902.1"/>
    <property type="molecule type" value="Genomic_DNA"/>
</dbReference>
<sequence>MLHTSNPIIKHKAGLLNLAEELGNVSKACKVMGVSRDTFYRYQELVEEGGVDSLINRSRRTPNLKNRVDEQTEQAVIAHAIEFPAHGQARTSNELRKAGVFVSGSGVRSIWLRHNLENFKKRLAALEAKVESEGIILTDEQVAALEKKKQDDEACGEIETHHPGYLGSQDTFYVGNLKGVGRIYQQTFVDTYSKIAFAKLYTTKTPITSADILNDRVLPFFEAQELPMLRILTDRGTEYCGKVEQHDYQLYLAINDIDHTKTKARHPQTNGICERFHKTILNEFYQVTFRKKLYDSLEALQKDLDEWLEYYNNGRTHQGKMCCGRTPMETLTDGKQIWAEKNLAQS</sequence>